<dbReference type="Proteomes" id="UP000189513">
    <property type="component" value="Unassembled WGS sequence"/>
</dbReference>
<evidence type="ECO:0000256" key="3">
    <source>
        <dbReference type="ARBA" id="ARBA00023242"/>
    </source>
</evidence>
<dbReference type="PANTHER" id="PTHR23188">
    <property type="entry name" value="RNA POLYMERASE II-ASSOCIATED FACTOR 1 HOMOLOG"/>
    <property type="match status" value="1"/>
</dbReference>
<proteinExistence type="inferred from homology"/>
<feature type="compositionally biased region" description="Polar residues" evidence="4">
    <location>
        <begin position="124"/>
        <end position="137"/>
    </location>
</feature>
<name>A0A1V2L7V7_CYBFA</name>
<feature type="region of interest" description="Disordered" evidence="4">
    <location>
        <begin position="124"/>
        <end position="148"/>
    </location>
</feature>
<comment type="similarity">
    <text evidence="2">Belongs to the PAF1 family.</text>
</comment>
<dbReference type="PANTHER" id="PTHR23188:SF12">
    <property type="entry name" value="RNA POLYMERASE II-ASSOCIATED FACTOR 1 HOMOLOG"/>
    <property type="match status" value="1"/>
</dbReference>
<dbReference type="GO" id="GO:0000993">
    <property type="term" value="F:RNA polymerase II complex binding"/>
    <property type="evidence" value="ECO:0007669"/>
    <property type="project" value="TreeGrafter"/>
</dbReference>
<dbReference type="GO" id="GO:0003682">
    <property type="term" value="F:chromatin binding"/>
    <property type="evidence" value="ECO:0007669"/>
    <property type="project" value="TreeGrafter"/>
</dbReference>
<dbReference type="OMA" id="LVCRIKY"/>
<feature type="region of interest" description="Disordered" evidence="4">
    <location>
        <begin position="364"/>
        <end position="389"/>
    </location>
</feature>
<dbReference type="STRING" id="36022.A0A1V2L7V7"/>
<dbReference type="EMBL" id="MPUK01000003">
    <property type="protein sequence ID" value="ONH67989.1"/>
    <property type="molecule type" value="Genomic_DNA"/>
</dbReference>
<accession>A0A1V2L7V7</accession>
<evidence type="ECO:0000313" key="6">
    <source>
        <dbReference type="Proteomes" id="UP000189513"/>
    </source>
</evidence>
<evidence type="ECO:0000256" key="2">
    <source>
        <dbReference type="ARBA" id="ARBA00007560"/>
    </source>
</evidence>
<evidence type="ECO:0000313" key="5">
    <source>
        <dbReference type="EMBL" id="ONH67989.1"/>
    </source>
</evidence>
<dbReference type="Pfam" id="PF03985">
    <property type="entry name" value="Paf1"/>
    <property type="match status" value="1"/>
</dbReference>
<dbReference type="InterPro" id="IPR007133">
    <property type="entry name" value="RNA_pol_II-assoc_Paf1"/>
</dbReference>
<feature type="compositionally biased region" description="Acidic residues" evidence="4">
    <location>
        <begin position="372"/>
        <end position="381"/>
    </location>
</feature>
<dbReference type="AlphaFoldDB" id="A0A1V2L7V7"/>
<dbReference type="VEuPathDB" id="FungiDB:BON22_1716"/>
<sequence>MSKNQDYIARVRYQNDLPPPLLPPKLLKYDGKPEEDVRSSSVLSSLFRKENVNNIISLDNDLGMPIDVVTNPSLFDLGAKAQVNHKLHPEDRVLLRDPQVERIVKNQPAVAFLRRTEYLGSSKAATSSLPASRSATPSAALEDNSPASQLRSIEKTFDNSTKTIKDPSTLKHPLKKQLKAKRVWSLLPDISRMDQKFATVKFASSSLSGVVDPEFRTALYRKMRLQDIDWVSFYTTDSESSIKVKRTLDDLNENIPKEVGDDDNDDDEKFRYTKRGDFDLKFTRTPGEIQEFALRFDQQDGIAYYNPISERMDLKRRKIQESHRELLEQTDLDEIDIRIREPTVAELNKRNTLRHLHDSVTYEAIETRDESQEPEELDDLEELRPKSDS</sequence>
<keyword evidence="6" id="KW-1185">Reference proteome</keyword>
<protein>
    <submittedName>
        <fullName evidence="5">RNA polymerase II-associated protein 1</fullName>
    </submittedName>
</protein>
<dbReference type="GO" id="GO:0016593">
    <property type="term" value="C:Cdc73/Paf1 complex"/>
    <property type="evidence" value="ECO:0007669"/>
    <property type="project" value="InterPro"/>
</dbReference>
<evidence type="ECO:0000256" key="1">
    <source>
        <dbReference type="ARBA" id="ARBA00004123"/>
    </source>
</evidence>
<evidence type="ECO:0000256" key="4">
    <source>
        <dbReference type="SAM" id="MobiDB-lite"/>
    </source>
</evidence>
<comment type="subcellular location">
    <subcellularLocation>
        <location evidence="1">Nucleus</location>
    </subcellularLocation>
</comment>
<organism evidence="5 6">
    <name type="scientific">Cyberlindnera fabianii</name>
    <name type="common">Yeast</name>
    <name type="synonym">Hansenula fabianii</name>
    <dbReference type="NCBI Taxonomy" id="36022"/>
    <lineage>
        <taxon>Eukaryota</taxon>
        <taxon>Fungi</taxon>
        <taxon>Dikarya</taxon>
        <taxon>Ascomycota</taxon>
        <taxon>Saccharomycotina</taxon>
        <taxon>Saccharomycetes</taxon>
        <taxon>Phaffomycetales</taxon>
        <taxon>Phaffomycetaceae</taxon>
        <taxon>Cyberlindnera</taxon>
    </lineage>
</organism>
<keyword evidence="3" id="KW-0539">Nucleus</keyword>
<gene>
    <name evidence="5" type="ORF">BON22_1716</name>
</gene>
<comment type="caution">
    <text evidence="5">The sequence shown here is derived from an EMBL/GenBank/DDBJ whole genome shotgun (WGS) entry which is preliminary data.</text>
</comment>
<dbReference type="GO" id="GO:0006368">
    <property type="term" value="P:transcription elongation by RNA polymerase II"/>
    <property type="evidence" value="ECO:0007669"/>
    <property type="project" value="InterPro"/>
</dbReference>
<reference evidence="6" key="1">
    <citation type="journal article" date="2017" name="Genome Announc.">
        <title>Genome sequences of Cyberlindnera fabianii 65, Pichia kudriavzevii 129, and Saccharomyces cerevisiae 131 isolated from fermented masau fruits in Zimbabwe.</title>
        <authorList>
            <person name="van Rijswijck I.M.H."/>
            <person name="Derks M.F.L."/>
            <person name="Abee T."/>
            <person name="de Ridder D."/>
            <person name="Smid E.J."/>
        </authorList>
    </citation>
    <scope>NUCLEOTIDE SEQUENCE [LARGE SCALE GENOMIC DNA]</scope>
    <source>
        <strain evidence="6">65</strain>
    </source>
</reference>